<reference evidence="1" key="1">
    <citation type="submission" date="2023-04" db="EMBL/GenBank/DDBJ databases">
        <title>Ambrosiozyma monospora NBRC 10751.</title>
        <authorList>
            <person name="Ichikawa N."/>
            <person name="Sato H."/>
            <person name="Tonouchi N."/>
        </authorList>
    </citation>
    <scope>NUCLEOTIDE SEQUENCE</scope>
    <source>
        <strain evidence="1">NBRC 10751</strain>
    </source>
</reference>
<dbReference type="EMBL" id="BSXS01014863">
    <property type="protein sequence ID" value="GMF06087.1"/>
    <property type="molecule type" value="Genomic_DNA"/>
</dbReference>
<comment type="caution">
    <text evidence="1">The sequence shown here is derived from an EMBL/GenBank/DDBJ whole genome shotgun (WGS) entry which is preliminary data.</text>
</comment>
<organism evidence="1 2">
    <name type="scientific">Ambrosiozyma monospora</name>
    <name type="common">Yeast</name>
    <name type="synonym">Endomycopsis monosporus</name>
    <dbReference type="NCBI Taxonomy" id="43982"/>
    <lineage>
        <taxon>Eukaryota</taxon>
        <taxon>Fungi</taxon>
        <taxon>Dikarya</taxon>
        <taxon>Ascomycota</taxon>
        <taxon>Saccharomycotina</taxon>
        <taxon>Pichiomycetes</taxon>
        <taxon>Pichiales</taxon>
        <taxon>Pichiaceae</taxon>
        <taxon>Ambrosiozyma</taxon>
    </lineage>
</organism>
<dbReference type="Proteomes" id="UP001165064">
    <property type="component" value="Unassembled WGS sequence"/>
</dbReference>
<gene>
    <name evidence="1" type="ORF">Amon02_001255900</name>
</gene>
<protein>
    <submittedName>
        <fullName evidence="1">Unnamed protein product</fullName>
    </submittedName>
</protein>
<keyword evidence="2" id="KW-1185">Reference proteome</keyword>
<name>A0ACB5UB68_AMBMO</name>
<evidence type="ECO:0000313" key="1">
    <source>
        <dbReference type="EMBL" id="GMF06087.1"/>
    </source>
</evidence>
<proteinExistence type="predicted"/>
<sequence>MKLEIERAEKSINENQTQIDDKLSKIEALTEKIRVMKEEGDNDGEVKANGDAATTTSTTTDKDQADGTPTTDADGDTQMTDGNAAPVPTPAPETTTTTPAPAALESTTTTTITITTTTTTKPKESPASRLKTVQNKLNDSKSKNLLLVEKMEGLLLKLNDTSNRSRVSHYVNYSRNGLLSKRK</sequence>
<evidence type="ECO:0000313" key="2">
    <source>
        <dbReference type="Proteomes" id="UP001165064"/>
    </source>
</evidence>
<accession>A0ACB5UB68</accession>